<comment type="caution">
    <text evidence="2">The sequence shown here is derived from an EMBL/GenBank/DDBJ whole genome shotgun (WGS) entry which is preliminary data.</text>
</comment>
<evidence type="ECO:0000313" key="2">
    <source>
        <dbReference type="EMBL" id="GIG04814.1"/>
    </source>
</evidence>
<sequence length="149" mass="15478">MSRGKGMVWISRVAAGLAVAGFAVIGLRYAVMLPMWVSYAHAMAVAGTVCIGVVLCHPYLEVRGPGFALSDKAGDSPWWSNALMIFAVVVVVVVVATTRKNDVRALTGIFSFFACFIGLWCSAAANAKPGAAAPDPGTTVESVSGQLDA</sequence>
<reference evidence="2 3" key="1">
    <citation type="submission" date="2021-01" db="EMBL/GenBank/DDBJ databases">
        <title>Whole genome shotgun sequence of Catellatospora coxensis NBRC 107359.</title>
        <authorList>
            <person name="Komaki H."/>
            <person name="Tamura T."/>
        </authorList>
    </citation>
    <scope>NUCLEOTIDE SEQUENCE [LARGE SCALE GENOMIC DNA]</scope>
    <source>
        <strain evidence="2 3">NBRC 107359</strain>
    </source>
</reference>
<protein>
    <submittedName>
        <fullName evidence="2">Uncharacterized protein</fullName>
    </submittedName>
</protein>
<keyword evidence="1" id="KW-0812">Transmembrane</keyword>
<feature type="transmembrane region" description="Helical" evidence="1">
    <location>
        <begin position="39"/>
        <end position="60"/>
    </location>
</feature>
<evidence type="ECO:0000313" key="3">
    <source>
        <dbReference type="Proteomes" id="UP000630887"/>
    </source>
</evidence>
<feature type="transmembrane region" description="Helical" evidence="1">
    <location>
        <begin position="105"/>
        <end position="125"/>
    </location>
</feature>
<dbReference type="EMBL" id="BONI01000009">
    <property type="protein sequence ID" value="GIG04814.1"/>
    <property type="molecule type" value="Genomic_DNA"/>
</dbReference>
<dbReference type="RefSeq" id="WP_203690244.1">
    <property type="nucleotide sequence ID" value="NZ_BAAALC010000002.1"/>
</dbReference>
<keyword evidence="1" id="KW-1133">Transmembrane helix</keyword>
<name>A0A8J3KTJ4_9ACTN</name>
<keyword evidence="3" id="KW-1185">Reference proteome</keyword>
<proteinExistence type="predicted"/>
<evidence type="ECO:0000256" key="1">
    <source>
        <dbReference type="SAM" id="Phobius"/>
    </source>
</evidence>
<dbReference type="Proteomes" id="UP000630887">
    <property type="component" value="Unassembled WGS sequence"/>
</dbReference>
<feature type="transmembrane region" description="Helical" evidence="1">
    <location>
        <begin position="80"/>
        <end position="98"/>
    </location>
</feature>
<accession>A0A8J3KTJ4</accession>
<keyword evidence="1" id="KW-0472">Membrane</keyword>
<dbReference type="AlphaFoldDB" id="A0A8J3KTJ4"/>
<organism evidence="2 3">
    <name type="scientific">Catellatospora coxensis</name>
    <dbReference type="NCBI Taxonomy" id="310354"/>
    <lineage>
        <taxon>Bacteria</taxon>
        <taxon>Bacillati</taxon>
        <taxon>Actinomycetota</taxon>
        <taxon>Actinomycetes</taxon>
        <taxon>Micromonosporales</taxon>
        <taxon>Micromonosporaceae</taxon>
        <taxon>Catellatospora</taxon>
    </lineage>
</organism>
<feature type="transmembrane region" description="Helical" evidence="1">
    <location>
        <begin position="6"/>
        <end position="27"/>
    </location>
</feature>
<gene>
    <name evidence="2" type="ORF">Cco03nite_15140</name>
</gene>